<accession>A0A4R8M7Y2</accession>
<dbReference type="InterPro" id="IPR036390">
    <property type="entry name" value="WH_DNA-bd_sf"/>
</dbReference>
<keyword evidence="6" id="KW-0238">DNA-binding</keyword>
<dbReference type="InterPro" id="IPR008988">
    <property type="entry name" value="Transcriptional_repressor_C"/>
</dbReference>
<keyword evidence="10" id="KW-1185">Reference proteome</keyword>
<dbReference type="EMBL" id="SORI01000005">
    <property type="protein sequence ID" value="TDY61619.1"/>
    <property type="molecule type" value="Genomic_DNA"/>
</dbReference>
<dbReference type="SUPFAM" id="SSF50037">
    <property type="entry name" value="C-terminal domain of transcriptional repressors"/>
    <property type="match status" value="1"/>
</dbReference>
<dbReference type="PANTHER" id="PTHR33238:SF7">
    <property type="entry name" value="IRON-DEPENDENT TRANSCRIPTIONAL REGULATOR"/>
    <property type="match status" value="1"/>
</dbReference>
<dbReference type="PANTHER" id="PTHR33238">
    <property type="entry name" value="IRON (METAL) DEPENDENT REPRESSOR, DTXR FAMILY"/>
    <property type="match status" value="1"/>
</dbReference>
<dbReference type="GO" id="GO:0005737">
    <property type="term" value="C:cytoplasm"/>
    <property type="evidence" value="ECO:0007669"/>
    <property type="project" value="UniProtKB-SubCell"/>
</dbReference>
<dbReference type="Pfam" id="PF02742">
    <property type="entry name" value="Fe_dep_repr_C"/>
    <property type="match status" value="1"/>
</dbReference>
<protein>
    <submittedName>
        <fullName evidence="9">DtxR family iron (Metal) dependent repressor</fullName>
    </submittedName>
</protein>
<comment type="caution">
    <text evidence="9">The sequence shown here is derived from an EMBL/GenBank/DDBJ whole genome shotgun (WGS) entry which is preliminary data.</text>
</comment>
<dbReference type="GO" id="GO:0046914">
    <property type="term" value="F:transition metal ion binding"/>
    <property type="evidence" value="ECO:0007669"/>
    <property type="project" value="InterPro"/>
</dbReference>
<name>A0A4R8M7Y2_9BACT</name>
<comment type="subunit">
    <text evidence="3">Homodimer.</text>
</comment>
<evidence type="ECO:0000256" key="1">
    <source>
        <dbReference type="ARBA" id="ARBA00004496"/>
    </source>
</evidence>
<dbReference type="InterPro" id="IPR022689">
    <property type="entry name" value="Iron_dep_repressor"/>
</dbReference>
<evidence type="ECO:0000256" key="3">
    <source>
        <dbReference type="ARBA" id="ARBA00011738"/>
    </source>
</evidence>
<dbReference type="Pfam" id="PF01325">
    <property type="entry name" value="Fe_dep_repress"/>
    <property type="match status" value="1"/>
</dbReference>
<dbReference type="PROSITE" id="PS50944">
    <property type="entry name" value="HTH_DTXR"/>
    <property type="match status" value="1"/>
</dbReference>
<dbReference type="Gene3D" id="2.30.30.90">
    <property type="match status" value="1"/>
</dbReference>
<evidence type="ECO:0000256" key="2">
    <source>
        <dbReference type="ARBA" id="ARBA00007871"/>
    </source>
</evidence>
<feature type="domain" description="HTH dtxR-type" evidence="8">
    <location>
        <begin position="1"/>
        <end position="64"/>
    </location>
</feature>
<dbReference type="InterPro" id="IPR036421">
    <property type="entry name" value="Fe_dep_repressor_sf"/>
</dbReference>
<dbReference type="SUPFAM" id="SSF47979">
    <property type="entry name" value="Iron-dependent repressor protein, dimerization domain"/>
    <property type="match status" value="1"/>
</dbReference>
<dbReference type="InterPro" id="IPR036388">
    <property type="entry name" value="WH-like_DNA-bd_sf"/>
</dbReference>
<dbReference type="InterPro" id="IPR001367">
    <property type="entry name" value="Fe_dep_repressor"/>
</dbReference>
<dbReference type="GO" id="GO:0003677">
    <property type="term" value="F:DNA binding"/>
    <property type="evidence" value="ECO:0007669"/>
    <property type="project" value="UniProtKB-KW"/>
</dbReference>
<dbReference type="Gene3D" id="1.10.10.10">
    <property type="entry name" value="Winged helix-like DNA-binding domain superfamily/Winged helix DNA-binding domain"/>
    <property type="match status" value="1"/>
</dbReference>
<evidence type="ECO:0000259" key="8">
    <source>
        <dbReference type="PROSITE" id="PS50944"/>
    </source>
</evidence>
<dbReference type="SMART" id="SM00899">
    <property type="entry name" value="FeoA"/>
    <property type="match status" value="1"/>
</dbReference>
<evidence type="ECO:0000256" key="7">
    <source>
        <dbReference type="ARBA" id="ARBA00023163"/>
    </source>
</evidence>
<proteinExistence type="inferred from homology"/>
<evidence type="ECO:0000313" key="10">
    <source>
        <dbReference type="Proteomes" id="UP000295066"/>
    </source>
</evidence>
<comment type="similarity">
    <text evidence="2">Belongs to the DtxR/MntR family.</text>
</comment>
<dbReference type="GO" id="GO:0003700">
    <property type="term" value="F:DNA-binding transcription factor activity"/>
    <property type="evidence" value="ECO:0007669"/>
    <property type="project" value="InterPro"/>
</dbReference>
<organism evidence="9 10">
    <name type="scientific">Aminivibrio pyruvatiphilus</name>
    <dbReference type="NCBI Taxonomy" id="1005740"/>
    <lineage>
        <taxon>Bacteria</taxon>
        <taxon>Thermotogati</taxon>
        <taxon>Synergistota</taxon>
        <taxon>Synergistia</taxon>
        <taxon>Synergistales</taxon>
        <taxon>Aminobacteriaceae</taxon>
        <taxon>Aminivibrio</taxon>
    </lineage>
</organism>
<dbReference type="Proteomes" id="UP000295066">
    <property type="component" value="Unassembled WGS sequence"/>
</dbReference>
<sequence length="223" mass="24885">MAVSSRIEDYMETIFALEVSGKEATVTDLSNALGVAKATVVAAVRRLVAASMVTHERYGALRLTETGRERALHIYRRHEHLTFLFQDILGFERERAMAMACAMEHEMDEKAEARILGFVDYLVRARRDGREWVQDLLSVMGDERKLPRPLSMMPKGEKGVVSRVTADGPLRLRLFEMGFVPGTVVARRGEAPLGDPLTVDVRGAEVALRRIEAASVWICACPE</sequence>
<dbReference type="AlphaFoldDB" id="A0A4R8M7Y2"/>
<dbReference type="OrthoDB" id="9791355at2"/>
<dbReference type="RefSeq" id="WP_133957073.1">
    <property type="nucleotide sequence ID" value="NZ_SORI01000005.1"/>
</dbReference>
<dbReference type="SUPFAM" id="SSF46785">
    <property type="entry name" value="Winged helix' DNA-binding domain"/>
    <property type="match status" value="1"/>
</dbReference>
<reference evidence="9 10" key="1">
    <citation type="submission" date="2019-03" db="EMBL/GenBank/DDBJ databases">
        <title>Genomic Encyclopedia of Type Strains, Phase IV (KMG-IV): sequencing the most valuable type-strain genomes for metagenomic binning, comparative biology and taxonomic classification.</title>
        <authorList>
            <person name="Goeker M."/>
        </authorList>
    </citation>
    <scope>NUCLEOTIDE SEQUENCE [LARGE SCALE GENOMIC DNA]</scope>
    <source>
        <strain evidence="9 10">DSM 25964</strain>
    </source>
</reference>
<keyword evidence="7" id="KW-0804">Transcription</keyword>
<keyword evidence="5" id="KW-0805">Transcription regulation</keyword>
<evidence type="ECO:0000256" key="5">
    <source>
        <dbReference type="ARBA" id="ARBA00023015"/>
    </source>
</evidence>
<dbReference type="InterPro" id="IPR022687">
    <property type="entry name" value="HTH_DTXR"/>
</dbReference>
<dbReference type="SMART" id="SM00529">
    <property type="entry name" value="HTH_DTXR"/>
    <property type="match status" value="1"/>
</dbReference>
<dbReference type="InterPro" id="IPR038157">
    <property type="entry name" value="FeoA_core_dom"/>
</dbReference>
<keyword evidence="4" id="KW-0408">Iron</keyword>
<comment type="subcellular location">
    <subcellularLocation>
        <location evidence="1">Cytoplasm</location>
    </subcellularLocation>
</comment>
<dbReference type="GO" id="GO:0046983">
    <property type="term" value="F:protein dimerization activity"/>
    <property type="evidence" value="ECO:0007669"/>
    <property type="project" value="InterPro"/>
</dbReference>
<evidence type="ECO:0000256" key="6">
    <source>
        <dbReference type="ARBA" id="ARBA00023125"/>
    </source>
</evidence>
<gene>
    <name evidence="9" type="ORF">C8D99_10531</name>
</gene>
<dbReference type="Gene3D" id="1.10.60.10">
    <property type="entry name" value="Iron dependent repressor, metal binding and dimerisation domain"/>
    <property type="match status" value="1"/>
</dbReference>
<evidence type="ECO:0000313" key="9">
    <source>
        <dbReference type="EMBL" id="TDY61619.1"/>
    </source>
</evidence>
<dbReference type="InterPro" id="IPR007167">
    <property type="entry name" value="Fe-transptr_FeoA-like"/>
</dbReference>
<dbReference type="InterPro" id="IPR050536">
    <property type="entry name" value="DtxR_MntR_Metal-Reg"/>
</dbReference>
<evidence type="ECO:0000256" key="4">
    <source>
        <dbReference type="ARBA" id="ARBA00023004"/>
    </source>
</evidence>
<dbReference type="Pfam" id="PF04023">
    <property type="entry name" value="FeoA"/>
    <property type="match status" value="1"/>
</dbReference>